<dbReference type="GO" id="GO:0006355">
    <property type="term" value="P:regulation of DNA-templated transcription"/>
    <property type="evidence" value="ECO:0007669"/>
    <property type="project" value="TreeGrafter"/>
</dbReference>
<gene>
    <name evidence="4" type="ORF">DWW83_00650</name>
    <name evidence="2" type="ORF">ERS852510_02966</name>
    <name evidence="3" type="ORF">GAQ59_17920</name>
</gene>
<dbReference type="EMBL" id="CZAO01000014">
    <property type="protein sequence ID" value="CUQ02767.1"/>
    <property type="molecule type" value="Genomic_DNA"/>
</dbReference>
<reference evidence="2 5" key="1">
    <citation type="submission" date="2015-09" db="EMBL/GenBank/DDBJ databases">
        <authorList>
            <consortium name="Pathogen Informatics"/>
        </authorList>
    </citation>
    <scope>NUCLEOTIDE SEQUENCE [LARGE SCALE GENOMIC DNA]</scope>
    <source>
        <strain evidence="2 5">2789STDY5834898</strain>
    </source>
</reference>
<reference evidence="3 7" key="3">
    <citation type="journal article" date="2019" name="Nat. Med.">
        <title>A library of human gut bacterial isolates paired with longitudinal multiomics data enables mechanistic microbiome research.</title>
        <authorList>
            <person name="Poyet M."/>
            <person name="Groussin M."/>
            <person name="Gibbons S.M."/>
            <person name="Avila-Pacheco J."/>
            <person name="Jiang X."/>
            <person name="Kearney S.M."/>
            <person name="Perrotta A.R."/>
            <person name="Berdy B."/>
            <person name="Zhao S."/>
            <person name="Lieberman T.D."/>
            <person name="Swanson P.K."/>
            <person name="Smith M."/>
            <person name="Roesemann S."/>
            <person name="Alexander J.E."/>
            <person name="Rich S.A."/>
            <person name="Livny J."/>
            <person name="Vlamakis H."/>
            <person name="Clish C."/>
            <person name="Bullock K."/>
            <person name="Deik A."/>
            <person name="Scott J."/>
            <person name="Pierce K.A."/>
            <person name="Xavier R.J."/>
            <person name="Alm E.J."/>
        </authorList>
    </citation>
    <scope>NUCLEOTIDE SEQUENCE [LARGE SCALE GENOMIC DNA]</scope>
    <source>
        <strain evidence="3 7">BIOML-A27</strain>
    </source>
</reference>
<feature type="transmembrane region" description="Helical" evidence="1">
    <location>
        <begin position="552"/>
        <end position="572"/>
    </location>
</feature>
<evidence type="ECO:0000313" key="6">
    <source>
        <dbReference type="Proteomes" id="UP000284022"/>
    </source>
</evidence>
<dbReference type="Proteomes" id="UP000284022">
    <property type="component" value="Unassembled WGS sequence"/>
</dbReference>
<dbReference type="GO" id="GO:0003677">
    <property type="term" value="F:DNA binding"/>
    <property type="evidence" value="ECO:0007669"/>
    <property type="project" value="TreeGrafter"/>
</dbReference>
<proteinExistence type="predicted"/>
<evidence type="ECO:0000313" key="2">
    <source>
        <dbReference type="EMBL" id="CUQ02767.1"/>
    </source>
</evidence>
<evidence type="ECO:0000313" key="4">
    <source>
        <dbReference type="EMBL" id="RGU41241.1"/>
    </source>
</evidence>
<dbReference type="Proteomes" id="UP000095766">
    <property type="component" value="Unassembled WGS sequence"/>
</dbReference>
<evidence type="ECO:0000313" key="5">
    <source>
        <dbReference type="Proteomes" id="UP000095766"/>
    </source>
</evidence>
<keyword evidence="1" id="KW-0472">Membrane</keyword>
<dbReference type="RefSeq" id="WP_005829689.1">
    <property type="nucleotide sequence ID" value="NZ_BQNO01000001.1"/>
</dbReference>
<dbReference type="Proteomes" id="UP000433928">
    <property type="component" value="Unassembled WGS sequence"/>
</dbReference>
<keyword evidence="1 2" id="KW-0812">Transmembrane</keyword>
<name>A0A174JCJ5_BACUN</name>
<evidence type="ECO:0000256" key="1">
    <source>
        <dbReference type="SAM" id="Phobius"/>
    </source>
</evidence>
<dbReference type="PANTHER" id="PTHR35807:SF1">
    <property type="entry name" value="TRANSCRIPTIONAL REGULATOR REDD"/>
    <property type="match status" value="1"/>
</dbReference>
<dbReference type="PANTHER" id="PTHR35807">
    <property type="entry name" value="TRANSCRIPTIONAL REGULATOR REDD-RELATED"/>
    <property type="match status" value="1"/>
</dbReference>
<dbReference type="GeneID" id="99749626"/>
<organism evidence="2 5">
    <name type="scientific">Bacteroides uniformis</name>
    <dbReference type="NCBI Taxonomy" id="820"/>
    <lineage>
        <taxon>Bacteria</taxon>
        <taxon>Pseudomonadati</taxon>
        <taxon>Bacteroidota</taxon>
        <taxon>Bacteroidia</taxon>
        <taxon>Bacteroidales</taxon>
        <taxon>Bacteroidaceae</taxon>
        <taxon>Bacteroides</taxon>
    </lineage>
</organism>
<dbReference type="EMBL" id="WCUG01000023">
    <property type="protein sequence ID" value="KAB4167573.1"/>
    <property type="molecule type" value="Genomic_DNA"/>
</dbReference>
<dbReference type="SUPFAM" id="SSF117281">
    <property type="entry name" value="Kelch motif"/>
    <property type="match status" value="1"/>
</dbReference>
<reference evidence="4 6" key="2">
    <citation type="submission" date="2018-08" db="EMBL/GenBank/DDBJ databases">
        <title>A genome reference for cultivated species of the human gut microbiota.</title>
        <authorList>
            <person name="Zou Y."/>
            <person name="Xue W."/>
            <person name="Luo G."/>
        </authorList>
    </citation>
    <scope>NUCLEOTIDE SEQUENCE [LARGE SCALE GENOMIC DNA]</scope>
    <source>
        <strain evidence="4 6">AF17-20</strain>
    </source>
</reference>
<sequence>MVHLYRYIILIISLCTTQLVSAYGLRFRGAASPIDERTSYDVFAHSCPSFKDYFDLEFNMALYSTESVGYVLRVKGADEGQIFNLFFDFRGDDILFRLNQEGKCVLIALPVSKAEAMKSHWFKVKIAFNLKQDEITLKIHDQEKVCKGVLLSDEFSPKIVFGKSDHIIDVPEIAVDKLVVNAEHTYTFPLDEADGESVCNQEGTLYGKVENPIWLINEAYHWRKEGGFASASEAGSCYNADRNEIYYFNRDSLFVYNMETGSTSAKAFAERCPVKLFLAGSFFDSGSERLYAYEVYTENGDSEPMIASLDLHTLGWRVESYSRLSMQLHHHCSYYDAVRKRYTIFGGFGNMYYSNKFYMFNAEEERWNTLGSLSGDFLCPRYFSSAGYLDSNHSVYIFGGMGNESGDQVIGRRYFHDFYKVDLQEMRVQKLWDISEGQPNMVPAQDMVILNDSCFYVLRYPESVSNSFLHLYRFSVEDGSCHILGDSIPIYSDKITTNARLYYNERQSRLFVTVQETSDDVSSKFSVYSLLFPPVSLEKYTANNGGGNASHVWLVLVAAVVAVAGGSVWIVYKRHRNSGKGEDGKAVRQDKEQLPEASDVKVEKMAVDTGTVNSMYLFGDFSVFDRNGRNISYMFSLRIKQIFCLILRYSDADGISSKQLSDLIWPDKPKDKVKNSRGVAINHLRKILKELDGIELVYEKGCFRFTLSSDFYCDYLRFMAIVAENRIEECRQEFLYIVGRGKFVGFMDGPLFDGFKQDVECLLEVLVLQLMKEAFEAQDYAETVSLAEAEFNIDPVNETALSCCLKSLFILKHENAAIGTYQKFVAEYKKYTGEDYPHPFSLYWS</sequence>
<dbReference type="Gene3D" id="2.120.10.80">
    <property type="entry name" value="Kelch-type beta propeller"/>
    <property type="match status" value="1"/>
</dbReference>
<evidence type="ECO:0000313" key="7">
    <source>
        <dbReference type="Proteomes" id="UP000433928"/>
    </source>
</evidence>
<dbReference type="EMBL" id="QRXV01000001">
    <property type="protein sequence ID" value="RGU41241.1"/>
    <property type="molecule type" value="Genomic_DNA"/>
</dbReference>
<dbReference type="InterPro" id="IPR051677">
    <property type="entry name" value="AfsR-DnrI-RedD_regulator"/>
</dbReference>
<dbReference type="InterPro" id="IPR015915">
    <property type="entry name" value="Kelch-typ_b-propeller"/>
</dbReference>
<evidence type="ECO:0000313" key="3">
    <source>
        <dbReference type="EMBL" id="KAB4167573.1"/>
    </source>
</evidence>
<dbReference type="AlphaFoldDB" id="A0A174JCJ5"/>
<protein>
    <submittedName>
        <fullName evidence="2">Putative transmembrane protein</fullName>
    </submittedName>
</protein>
<keyword evidence="1" id="KW-1133">Transmembrane helix</keyword>
<accession>A0A174JCJ5</accession>